<keyword evidence="10" id="KW-1185">Reference proteome</keyword>
<evidence type="ECO:0000259" key="8">
    <source>
        <dbReference type="Pfam" id="PF04085"/>
    </source>
</evidence>
<dbReference type="InterPro" id="IPR042177">
    <property type="entry name" value="Cell/Rod_1"/>
</dbReference>
<name>A0A139SUN6_9GAMM</name>
<evidence type="ECO:0000256" key="2">
    <source>
        <dbReference type="ARBA" id="ARBA00013855"/>
    </source>
</evidence>
<accession>A0A139SUN6</accession>
<feature type="coiled-coil region" evidence="6">
    <location>
        <begin position="51"/>
        <end position="78"/>
    </location>
</feature>
<dbReference type="GO" id="GO:0008360">
    <property type="term" value="P:regulation of cell shape"/>
    <property type="evidence" value="ECO:0007669"/>
    <property type="project" value="UniProtKB-KW"/>
</dbReference>
<dbReference type="InterPro" id="IPR007221">
    <property type="entry name" value="MreC"/>
</dbReference>
<dbReference type="NCBIfam" id="TIGR00219">
    <property type="entry name" value="mreC"/>
    <property type="match status" value="1"/>
</dbReference>
<dbReference type="Proteomes" id="UP000072660">
    <property type="component" value="Unassembled WGS sequence"/>
</dbReference>
<evidence type="ECO:0000256" key="7">
    <source>
        <dbReference type="SAM" id="MobiDB-lite"/>
    </source>
</evidence>
<dbReference type="FunFam" id="2.40.10.350:FF:000002">
    <property type="entry name" value="Cell shape-determining protein MreC"/>
    <property type="match status" value="1"/>
</dbReference>
<feature type="domain" description="Rod shape-determining protein MreC beta-barrel core" evidence="8">
    <location>
        <begin position="113"/>
        <end position="257"/>
    </location>
</feature>
<dbReference type="AlphaFoldDB" id="A0A139SUN6"/>
<evidence type="ECO:0000256" key="6">
    <source>
        <dbReference type="SAM" id="Coils"/>
    </source>
</evidence>
<reference evidence="9 10" key="1">
    <citation type="submission" date="2016-02" db="EMBL/GenBank/DDBJ databases">
        <authorList>
            <person name="Wen L."/>
            <person name="He K."/>
            <person name="Yang H."/>
        </authorList>
    </citation>
    <scope>NUCLEOTIDE SEQUENCE [LARGE SCALE GENOMIC DNA]</scope>
    <source>
        <strain evidence="9 10">CV58</strain>
    </source>
</reference>
<dbReference type="PIRSF" id="PIRSF038471">
    <property type="entry name" value="MreC"/>
    <property type="match status" value="1"/>
</dbReference>
<dbReference type="EMBL" id="LSZO01000145">
    <property type="protein sequence ID" value="KXU38303.1"/>
    <property type="molecule type" value="Genomic_DNA"/>
</dbReference>
<comment type="similarity">
    <text evidence="1 5">Belongs to the MreC family.</text>
</comment>
<gene>
    <name evidence="9" type="ORF">AXE65_02270</name>
</gene>
<dbReference type="Pfam" id="PF04085">
    <property type="entry name" value="MreC"/>
    <property type="match status" value="1"/>
</dbReference>
<sequence length="283" mass="31038">MRFLSFALLSIGLMWVDAQHEVLQVVRTALGQALMPLHQLVNAPAQGWQRLAAQFTERQALLSENERLKQEALLLSHRVQRLAPLREQNQRLRELLGSARQMDEMVLIAELTGTDPDPFSQRILINKGSFDGVFLGQPVLDARGLLGQVVELMPRSARVLLLSDSNHSIPVQVSRNGLRAIASGTGDLTRLELRHLPSTADIKEGDLLLSSGLGQRFPAGYPVARVKQVMHDPSQPFISVLAEPTAVFDRSRYLLLIFPPPGKAGDAQQAGKVPVAAAPPLEP</sequence>
<feature type="region of interest" description="Disordered" evidence="7">
    <location>
        <begin position="263"/>
        <end position="283"/>
    </location>
</feature>
<comment type="caution">
    <text evidence="9">The sequence shown here is derived from an EMBL/GenBank/DDBJ whole genome shotgun (WGS) entry which is preliminary data.</text>
</comment>
<organism evidence="9 10">
    <name type="scientific">Ventosimonas gracilis</name>
    <dbReference type="NCBI Taxonomy" id="1680762"/>
    <lineage>
        <taxon>Bacteria</taxon>
        <taxon>Pseudomonadati</taxon>
        <taxon>Pseudomonadota</taxon>
        <taxon>Gammaproteobacteria</taxon>
        <taxon>Pseudomonadales</taxon>
        <taxon>Ventosimonadaceae</taxon>
        <taxon>Ventosimonas</taxon>
    </lineage>
</organism>
<keyword evidence="6" id="KW-0175">Coiled coil</keyword>
<dbReference type="PANTHER" id="PTHR34138">
    <property type="entry name" value="CELL SHAPE-DETERMINING PROTEIN MREC"/>
    <property type="match status" value="1"/>
</dbReference>
<dbReference type="RefSeq" id="WP_068389982.1">
    <property type="nucleotide sequence ID" value="NZ_LSZO01000145.1"/>
</dbReference>
<evidence type="ECO:0000313" key="9">
    <source>
        <dbReference type="EMBL" id="KXU38303.1"/>
    </source>
</evidence>
<dbReference type="PANTHER" id="PTHR34138:SF1">
    <property type="entry name" value="CELL SHAPE-DETERMINING PROTEIN MREC"/>
    <property type="match status" value="1"/>
</dbReference>
<dbReference type="InterPro" id="IPR042175">
    <property type="entry name" value="Cell/Rod_MreC_2"/>
</dbReference>
<evidence type="ECO:0000256" key="4">
    <source>
        <dbReference type="ARBA" id="ARBA00032089"/>
    </source>
</evidence>
<keyword evidence="3 5" id="KW-0133">Cell shape</keyword>
<dbReference type="InterPro" id="IPR055342">
    <property type="entry name" value="MreC_beta-barrel_core"/>
</dbReference>
<dbReference type="GO" id="GO:0005886">
    <property type="term" value="C:plasma membrane"/>
    <property type="evidence" value="ECO:0007669"/>
    <property type="project" value="TreeGrafter"/>
</dbReference>
<protein>
    <recommendedName>
        <fullName evidence="2 5">Cell shape-determining protein MreC</fullName>
    </recommendedName>
    <alternativeName>
        <fullName evidence="4 5">Cell shape protein MreC</fullName>
    </alternativeName>
</protein>
<evidence type="ECO:0000256" key="1">
    <source>
        <dbReference type="ARBA" id="ARBA00009369"/>
    </source>
</evidence>
<dbReference type="Gene3D" id="2.40.10.350">
    <property type="entry name" value="Rod shape-determining protein MreC, domain 2"/>
    <property type="match status" value="1"/>
</dbReference>
<evidence type="ECO:0000256" key="3">
    <source>
        <dbReference type="ARBA" id="ARBA00022960"/>
    </source>
</evidence>
<evidence type="ECO:0000313" key="10">
    <source>
        <dbReference type="Proteomes" id="UP000072660"/>
    </source>
</evidence>
<dbReference type="Gene3D" id="2.40.10.340">
    <property type="entry name" value="Rod shape-determining protein MreC, domain 1"/>
    <property type="match status" value="1"/>
</dbReference>
<proteinExistence type="inferred from homology"/>
<comment type="function">
    <text evidence="5">Involved in formation and maintenance of cell shape.</text>
</comment>
<evidence type="ECO:0000256" key="5">
    <source>
        <dbReference type="PIRNR" id="PIRNR038471"/>
    </source>
</evidence>